<evidence type="ECO:0000313" key="2">
    <source>
        <dbReference type="EMBL" id="GMF41338.1"/>
    </source>
</evidence>
<feature type="compositionally biased region" description="Low complexity" evidence="1">
    <location>
        <begin position="104"/>
        <end position="114"/>
    </location>
</feature>
<accession>A0A9W6XM91</accession>
<keyword evidence="3" id="KW-1185">Reference proteome</keyword>
<comment type="caution">
    <text evidence="2">The sequence shown here is derived from an EMBL/GenBank/DDBJ whole genome shotgun (WGS) entry which is preliminary data.</text>
</comment>
<protein>
    <submittedName>
        <fullName evidence="2">Unnamed protein product</fullName>
    </submittedName>
</protein>
<reference evidence="2" key="1">
    <citation type="submission" date="2023-04" db="EMBL/GenBank/DDBJ databases">
        <title>Phytophthora fragariaefolia NBRC 109709.</title>
        <authorList>
            <person name="Ichikawa N."/>
            <person name="Sato H."/>
            <person name="Tonouchi N."/>
        </authorList>
    </citation>
    <scope>NUCLEOTIDE SEQUENCE</scope>
    <source>
        <strain evidence="2">NBRC 109709</strain>
    </source>
</reference>
<sequence>MDTKLKRKLDSISLERSLEYSITVDAPQGAELDASQCGEIDAPQGAALGAAQGTGLGQGSDHATQQVSDALLVVQGREVLVVELFPSTAHRFPTTRIGSHSSDVTVTTLPTTPV</sequence>
<gene>
    <name evidence="2" type="ORF">Pfra01_001304200</name>
</gene>
<dbReference type="AlphaFoldDB" id="A0A9W6XM91"/>
<feature type="region of interest" description="Disordered" evidence="1">
    <location>
        <begin position="92"/>
        <end position="114"/>
    </location>
</feature>
<evidence type="ECO:0000313" key="3">
    <source>
        <dbReference type="Proteomes" id="UP001165121"/>
    </source>
</evidence>
<organism evidence="2 3">
    <name type="scientific">Phytophthora fragariaefolia</name>
    <dbReference type="NCBI Taxonomy" id="1490495"/>
    <lineage>
        <taxon>Eukaryota</taxon>
        <taxon>Sar</taxon>
        <taxon>Stramenopiles</taxon>
        <taxon>Oomycota</taxon>
        <taxon>Peronosporomycetes</taxon>
        <taxon>Peronosporales</taxon>
        <taxon>Peronosporaceae</taxon>
        <taxon>Phytophthora</taxon>
    </lineage>
</organism>
<evidence type="ECO:0000256" key="1">
    <source>
        <dbReference type="SAM" id="MobiDB-lite"/>
    </source>
</evidence>
<dbReference type="EMBL" id="BSXT01001329">
    <property type="protein sequence ID" value="GMF41338.1"/>
    <property type="molecule type" value="Genomic_DNA"/>
</dbReference>
<proteinExistence type="predicted"/>
<dbReference type="Proteomes" id="UP001165121">
    <property type="component" value="Unassembled WGS sequence"/>
</dbReference>
<name>A0A9W6XM91_9STRA</name>